<feature type="compositionally biased region" description="Basic and acidic residues" evidence="17">
    <location>
        <begin position="266"/>
        <end position="277"/>
    </location>
</feature>
<keyword evidence="8" id="KW-0734">Signal transduction inhibitor</keyword>
<dbReference type="Proteomes" id="UP001347796">
    <property type="component" value="Unassembled WGS sequence"/>
</dbReference>
<feature type="region of interest" description="Disordered" evidence="17">
    <location>
        <begin position="303"/>
        <end position="332"/>
    </location>
</feature>
<keyword evidence="12" id="KW-0539">Nucleus</keyword>
<gene>
    <name evidence="20" type="ORF">SNE40_018020</name>
</gene>
<keyword evidence="11" id="KW-0472">Membrane</keyword>
<evidence type="ECO:0000256" key="12">
    <source>
        <dbReference type="ARBA" id="ARBA00023242"/>
    </source>
</evidence>
<reference evidence="20 21" key="1">
    <citation type="submission" date="2024-01" db="EMBL/GenBank/DDBJ databases">
        <title>The genome of the rayed Mediterranean limpet Patella caerulea (Linnaeus, 1758).</title>
        <authorList>
            <person name="Anh-Thu Weber A."/>
            <person name="Halstead-Nussloch G."/>
        </authorList>
    </citation>
    <scope>NUCLEOTIDE SEQUENCE [LARGE SCALE GENOMIC DNA]</scope>
    <source>
        <strain evidence="20">AATW-2023a</strain>
        <tissue evidence="20">Whole specimen</tissue>
    </source>
</reference>
<comment type="pathway">
    <text evidence="4">Protein modification; protein ubiquitination.</text>
</comment>
<feature type="domain" description="SH2" evidence="18">
    <location>
        <begin position="860"/>
        <end position="968"/>
    </location>
</feature>
<feature type="region of interest" description="Disordered" evidence="17">
    <location>
        <begin position="807"/>
        <end position="831"/>
    </location>
</feature>
<name>A0AAN8J9M2_PATCE</name>
<evidence type="ECO:0000256" key="4">
    <source>
        <dbReference type="ARBA" id="ARBA00004906"/>
    </source>
</evidence>
<feature type="compositionally biased region" description="Basic residues" evidence="17">
    <location>
        <begin position="778"/>
        <end position="788"/>
    </location>
</feature>
<dbReference type="CDD" id="cd03741">
    <property type="entry name" value="SOCS_SOCS7"/>
    <property type="match status" value="1"/>
</dbReference>
<sequence length="1020" mass="113933">MAEANLATSTPKKSQTLPPNTHLSPVVGSSNGNFFTKIKKIFRFNSKGKYDFASAEFHPKSKKKRDEFDDDFRHGKPALRSSSVRVAHRNSFLDKEEVVLTSEGRVLLKDSLLQPALNQEPTSTGAGAELEDVFEEPGYESLDEIRRKVITHEEKINTKSLVQRSQSEKLPPASRDLLLEKHMKNSVLNKTSLCVDHVGDDSSRDSGLGSPRIDDQARDRHVNSATSSVFSDTTLSIGEANIDLQKEAGIKPQNRPNSCPGQKPTVDVKNHENRHSSDLSNSKSGETEESLYANSSILIRKRSQYQSDKSVNPKSSDLSLPRDRRSDCDTRNLHQNLSGKCVSENNLSNEKLVISRAFSVNEANNMPPPLPLRQYTKSEAVNMVETSHADLSKPTSDCDPLSVSPSATPLQTDHVTDDNFHDTENLKSGFAIYEDIDSTRLSANKLKTEENEKQSSSCTVIDSDNPDSQPISHLPQILQPIESQKDKLCTTSTELNKLDFVKNNGPLFAESETGPGQVSNCDVENKPFDVHDFIAKQDFSTLIIGKGAPSTSSSIERSSEGIERSSEGVVNSGFYGCEFDSNEVKSKNTVVQNSGSHMKVKRNDHHSSSSNSTTNLISNINISKQSDETITSKNCNSVAQQSNNVLELSKNLNSENRQSSEHQCAVSAESNQTDTDGHCFNETDTNLINRNSVEEDSSSGLCEFQDVLPPPPPPPPLDLQEVDEMIAQIRLIGSKNSNKKGNAKNRPVSSSHIEVHKCIPNHNPHGAGEDQSNEGKTTTHHTSSKRHQSKEVIHMSWSELQLQMHDTNQRDSSATCISSGEEADESSSADEEINKVMSESTEIKHKDFLENMRQLRDCGWYWGPLSYEEAEAKLMNKPDGSFLVRDSSNENYILSLSFTCNNIVHHTRIEHHRGVFSFWSQPLSHGKDTIREFIEQAVENSKNGTFHYFLRPSGPGTPPLPIRLVHPISRFFRLQSLQHMCRFLILRWVRRDHIDTLPVPEKVKNYLRENQYYVESLEED</sequence>
<dbReference type="SUPFAM" id="SSF55550">
    <property type="entry name" value="SH2 domain"/>
    <property type="match status" value="1"/>
</dbReference>
<feature type="compositionally biased region" description="Basic and acidic residues" evidence="17">
    <location>
        <begin position="320"/>
        <end position="332"/>
    </location>
</feature>
<keyword evidence="7" id="KW-0341">Growth regulation</keyword>
<dbReference type="GO" id="GO:0005737">
    <property type="term" value="C:cytoplasm"/>
    <property type="evidence" value="ECO:0007669"/>
    <property type="project" value="UniProtKB-SubCell"/>
</dbReference>
<dbReference type="PANTHER" id="PTHR10155:SF5">
    <property type="entry name" value="SUPPRESSOR OF CYTOKINE SIGNALING 7"/>
    <property type="match status" value="1"/>
</dbReference>
<dbReference type="GO" id="GO:0005634">
    <property type="term" value="C:nucleus"/>
    <property type="evidence" value="ECO:0007669"/>
    <property type="project" value="UniProtKB-SubCell"/>
</dbReference>
<feature type="region of interest" description="Disordered" evidence="17">
    <location>
        <begin position="200"/>
        <end position="228"/>
    </location>
</feature>
<accession>A0AAN8J9M2</accession>
<dbReference type="GO" id="GO:0035556">
    <property type="term" value="P:intracellular signal transduction"/>
    <property type="evidence" value="ECO:0007669"/>
    <property type="project" value="InterPro"/>
</dbReference>
<organism evidence="20 21">
    <name type="scientific">Patella caerulea</name>
    <name type="common">Rayed Mediterranean limpet</name>
    <dbReference type="NCBI Taxonomy" id="87958"/>
    <lineage>
        <taxon>Eukaryota</taxon>
        <taxon>Metazoa</taxon>
        <taxon>Spiralia</taxon>
        <taxon>Lophotrochozoa</taxon>
        <taxon>Mollusca</taxon>
        <taxon>Gastropoda</taxon>
        <taxon>Patellogastropoda</taxon>
        <taxon>Patelloidea</taxon>
        <taxon>Patellidae</taxon>
        <taxon>Patella</taxon>
    </lineage>
</organism>
<feature type="region of interest" description="Disordered" evidence="17">
    <location>
        <begin position="653"/>
        <end position="677"/>
    </location>
</feature>
<comment type="subunit">
    <text evidence="14">Substrate-recognition component of the ECS(SOCS7) complex, composed of SOCS7, CUL5, ELOB, ELOC and RNF7/RBX2. Interacts, via the third proline-rich region, with the second SH3 domain of the adapter protein NCK1. Also interacts with GRB2, INSR, PLCG1, SORBS3/vinexin, and phosphorylated STAT3 and STAT5. Interacts with SEPT6. Interacts with phosphorylated IRS4 and PIK3R1.</text>
</comment>
<dbReference type="Pfam" id="PF07525">
    <property type="entry name" value="SOCS_box"/>
    <property type="match status" value="1"/>
</dbReference>
<evidence type="ECO:0000256" key="17">
    <source>
        <dbReference type="SAM" id="MobiDB-lite"/>
    </source>
</evidence>
<evidence type="ECO:0000313" key="21">
    <source>
        <dbReference type="Proteomes" id="UP001347796"/>
    </source>
</evidence>
<feature type="region of interest" description="Disordered" evidence="17">
    <location>
        <begin position="247"/>
        <end position="288"/>
    </location>
</feature>
<feature type="compositionally biased region" description="Acidic residues" evidence="17">
    <location>
        <begin position="821"/>
        <end position="831"/>
    </location>
</feature>
<keyword evidence="10 16" id="KW-0727">SH2 domain</keyword>
<feature type="region of interest" description="Disordered" evidence="17">
    <location>
        <begin position="389"/>
        <end position="416"/>
    </location>
</feature>
<dbReference type="GO" id="GO:0046935">
    <property type="term" value="F:1-phosphatidylinositol-3-kinase regulator activity"/>
    <property type="evidence" value="ECO:0007669"/>
    <property type="project" value="TreeGrafter"/>
</dbReference>
<evidence type="ECO:0000256" key="5">
    <source>
        <dbReference type="ARBA" id="ARBA00022475"/>
    </source>
</evidence>
<dbReference type="GO" id="GO:0005886">
    <property type="term" value="C:plasma membrane"/>
    <property type="evidence" value="ECO:0007669"/>
    <property type="project" value="UniProtKB-SubCell"/>
</dbReference>
<dbReference type="InterPro" id="IPR001496">
    <property type="entry name" value="SOCS_box"/>
</dbReference>
<evidence type="ECO:0000256" key="3">
    <source>
        <dbReference type="ARBA" id="ARBA00004496"/>
    </source>
</evidence>
<feature type="region of interest" description="Disordered" evidence="17">
    <location>
        <begin position="595"/>
        <end position="615"/>
    </location>
</feature>
<dbReference type="SUPFAM" id="SSF158235">
    <property type="entry name" value="SOCS box-like"/>
    <property type="match status" value="1"/>
</dbReference>
<evidence type="ECO:0000256" key="8">
    <source>
        <dbReference type="ARBA" id="ARBA00022700"/>
    </source>
</evidence>
<evidence type="ECO:0000256" key="14">
    <source>
        <dbReference type="ARBA" id="ARBA00062788"/>
    </source>
</evidence>
<feature type="compositionally biased region" description="Polar residues" evidence="17">
    <location>
        <begin position="403"/>
        <end position="413"/>
    </location>
</feature>
<protein>
    <recommendedName>
        <fullName evidence="15">Suppressor of cytokine signaling 7</fullName>
    </recommendedName>
</protein>
<evidence type="ECO:0000313" key="20">
    <source>
        <dbReference type="EMBL" id="KAK6172056.1"/>
    </source>
</evidence>
<evidence type="ECO:0000256" key="7">
    <source>
        <dbReference type="ARBA" id="ARBA00022604"/>
    </source>
</evidence>
<feature type="compositionally biased region" description="Polar residues" evidence="17">
    <location>
        <begin position="807"/>
        <end position="817"/>
    </location>
</feature>
<dbReference type="InterPro" id="IPR036860">
    <property type="entry name" value="SH2_dom_sf"/>
</dbReference>
<keyword evidence="21" id="KW-1185">Reference proteome</keyword>
<evidence type="ECO:0000256" key="9">
    <source>
        <dbReference type="ARBA" id="ARBA00022786"/>
    </source>
</evidence>
<dbReference type="FunFam" id="3.30.505.10:FF:000029">
    <property type="entry name" value="Suppressor of cytokine signaling 7"/>
    <property type="match status" value="1"/>
</dbReference>
<keyword evidence="9" id="KW-0833">Ubl conjugation pathway</keyword>
<evidence type="ECO:0000256" key="2">
    <source>
        <dbReference type="ARBA" id="ARBA00004413"/>
    </source>
</evidence>
<comment type="function">
    <text evidence="13">Substrate-recognition component of a cullin-5-RING E3 ubiquitin-protein ligase complex (ECS complex, also named CRL5 complex), which mediates the ubiquitination and subsequent proteasomal degradation of target proteins, such as DAB1 and IRS1. Specifically recognizes and binds phosphorylated proteins via its SH2 domain, promoting their ubiquitination. The ECS(SOCS7) complex acts as a key regulator of reelin signaling by mediating ubiquitination and degradation of phosphorylated DAB1 in the cortical plate of the developing cerebral cortex, thereby regulating neuron positioning during cortex development. Functions in insulin signaling and glucose homeostasis through IRS1 ubiquitination and subsequent proteasomal degradation. Also inhibits prolactin, growth hormone and leptin signaling by preventing STAT3 and STAT5 activation, sequestering them in the cytoplasm and reducing their binding to DNA.</text>
</comment>
<dbReference type="EMBL" id="JAZGQO010000012">
    <property type="protein sequence ID" value="KAK6172056.1"/>
    <property type="molecule type" value="Genomic_DNA"/>
</dbReference>
<feature type="region of interest" description="Disordered" evidence="17">
    <location>
        <begin position="447"/>
        <end position="468"/>
    </location>
</feature>
<feature type="region of interest" description="Disordered" evidence="17">
    <location>
        <begin position="757"/>
        <end position="790"/>
    </location>
</feature>
<evidence type="ECO:0000259" key="18">
    <source>
        <dbReference type="PROSITE" id="PS50001"/>
    </source>
</evidence>
<keyword evidence="6" id="KW-0963">Cytoplasm</keyword>
<dbReference type="GO" id="GO:0005942">
    <property type="term" value="C:phosphatidylinositol 3-kinase complex"/>
    <property type="evidence" value="ECO:0007669"/>
    <property type="project" value="TreeGrafter"/>
</dbReference>
<feature type="domain" description="SOCS box" evidence="19">
    <location>
        <begin position="963"/>
        <end position="1013"/>
    </location>
</feature>
<feature type="compositionally biased region" description="Polar residues" evidence="17">
    <location>
        <begin position="454"/>
        <end position="468"/>
    </location>
</feature>
<comment type="caution">
    <text evidence="20">The sequence shown here is derived from an EMBL/GenBank/DDBJ whole genome shotgun (WGS) entry which is preliminary data.</text>
</comment>
<dbReference type="GO" id="GO:0009968">
    <property type="term" value="P:negative regulation of signal transduction"/>
    <property type="evidence" value="ECO:0007669"/>
    <property type="project" value="UniProtKB-KW"/>
</dbReference>
<feature type="compositionally biased region" description="Polar residues" evidence="17">
    <location>
        <begin position="304"/>
        <end position="314"/>
    </location>
</feature>
<dbReference type="InterPro" id="IPR000980">
    <property type="entry name" value="SH2"/>
</dbReference>
<dbReference type="SMART" id="SM00969">
    <property type="entry name" value="SOCS_box"/>
    <property type="match status" value="1"/>
</dbReference>
<feature type="region of interest" description="Disordered" evidence="17">
    <location>
        <begin position="1"/>
        <end position="25"/>
    </location>
</feature>
<evidence type="ECO:0000259" key="19">
    <source>
        <dbReference type="PROSITE" id="PS50225"/>
    </source>
</evidence>
<dbReference type="SMART" id="SM00252">
    <property type="entry name" value="SH2"/>
    <property type="match status" value="1"/>
</dbReference>
<dbReference type="InterPro" id="IPR036036">
    <property type="entry name" value="SOCS_box-like_dom_sf"/>
</dbReference>
<proteinExistence type="predicted"/>
<evidence type="ECO:0000256" key="15">
    <source>
        <dbReference type="ARBA" id="ARBA00070642"/>
    </source>
</evidence>
<keyword evidence="5" id="KW-1003">Cell membrane</keyword>
<dbReference type="Pfam" id="PF00017">
    <property type="entry name" value="SH2"/>
    <property type="match status" value="1"/>
</dbReference>
<dbReference type="GO" id="GO:0046854">
    <property type="term" value="P:phosphatidylinositol phosphate biosynthetic process"/>
    <property type="evidence" value="ECO:0007669"/>
    <property type="project" value="TreeGrafter"/>
</dbReference>
<evidence type="ECO:0000256" key="11">
    <source>
        <dbReference type="ARBA" id="ARBA00023136"/>
    </source>
</evidence>
<dbReference type="AlphaFoldDB" id="A0AAN8J9M2"/>
<evidence type="ECO:0000256" key="6">
    <source>
        <dbReference type="ARBA" id="ARBA00022490"/>
    </source>
</evidence>
<evidence type="ECO:0000256" key="10">
    <source>
        <dbReference type="ARBA" id="ARBA00022999"/>
    </source>
</evidence>
<comment type="subcellular location">
    <subcellularLocation>
        <location evidence="2">Cell membrane</location>
        <topology evidence="2">Peripheral membrane protein</topology>
        <orientation evidence="2">Cytoplasmic side</orientation>
    </subcellularLocation>
    <subcellularLocation>
        <location evidence="3">Cytoplasm</location>
    </subcellularLocation>
    <subcellularLocation>
        <location evidence="1">Nucleus</location>
    </subcellularLocation>
</comment>
<evidence type="ECO:0000256" key="13">
    <source>
        <dbReference type="ARBA" id="ARBA00059017"/>
    </source>
</evidence>
<evidence type="ECO:0000256" key="1">
    <source>
        <dbReference type="ARBA" id="ARBA00004123"/>
    </source>
</evidence>
<dbReference type="InterPro" id="IPR037346">
    <property type="entry name" value="SOCS7_SOCS"/>
</dbReference>
<feature type="compositionally biased region" description="Basic and acidic residues" evidence="17">
    <location>
        <begin position="212"/>
        <end position="222"/>
    </location>
</feature>
<dbReference type="PANTHER" id="PTHR10155">
    <property type="entry name" value="PHOSPHATIDYLINOSITOL 3-KINASE REGULATORY SUBUNIT"/>
    <property type="match status" value="1"/>
</dbReference>
<dbReference type="PROSITE" id="PS50225">
    <property type="entry name" value="SOCS"/>
    <property type="match status" value="1"/>
</dbReference>
<dbReference type="SMART" id="SM00253">
    <property type="entry name" value="SOCS"/>
    <property type="match status" value="1"/>
</dbReference>
<evidence type="ECO:0000256" key="16">
    <source>
        <dbReference type="PROSITE-ProRule" id="PRU00191"/>
    </source>
</evidence>
<dbReference type="PROSITE" id="PS50001">
    <property type="entry name" value="SH2"/>
    <property type="match status" value="1"/>
</dbReference>
<dbReference type="Gene3D" id="3.30.505.10">
    <property type="entry name" value="SH2 domain"/>
    <property type="match status" value="1"/>
</dbReference>